<proteinExistence type="inferred from homology"/>
<accession>A0ABX0N4I6</accession>
<dbReference type="SUPFAM" id="SSF110849">
    <property type="entry name" value="ParB/Sulfiredoxin"/>
    <property type="match status" value="1"/>
</dbReference>
<dbReference type="PANTHER" id="PTHR33375:SF1">
    <property type="entry name" value="CHROMOSOME-PARTITIONING PROTEIN PARB-RELATED"/>
    <property type="match status" value="1"/>
</dbReference>
<dbReference type="SMART" id="SM00470">
    <property type="entry name" value="ParB"/>
    <property type="match status" value="1"/>
</dbReference>
<dbReference type="PANTHER" id="PTHR33375">
    <property type="entry name" value="CHROMOSOME-PARTITIONING PROTEIN PARB-RELATED"/>
    <property type="match status" value="1"/>
</dbReference>
<sequence length="351" mass="38821">MSNSRPGLKVSGLISSGKIFAKEGVKVSHAFDAPPSSPDSVTREEMPPRLSPNVADSGAPIQWELVTDELHYIGVDLVVDSPFQTEEDAKGRYDAESIDELAHTMAKTGQQEPIVVRWMNGRFELIAGHRRIRAARSMGWTEILARIVKLDDAAAEKGLMVHNEGRKENSDYAKAKLYARAKEKGYARTQDDLAHMFATKQSSVSKRLAMLTLPPPILKMLDAKPDLITMGTAKTIHELVEELPGEIDLVVKAVERIKEQDAPEKSVRGWVAQMVHARTKGQEKARTDNGKPKVITDPANRQLYTAKLEGRVITLRVSALELDPVEELAQMVEYFQSKANAKASTAAMDDE</sequence>
<dbReference type="InterPro" id="IPR004437">
    <property type="entry name" value="ParB/RepB/Spo0J"/>
</dbReference>
<gene>
    <name evidence="5" type="ORF">F1735_29885</name>
</gene>
<keyword evidence="6" id="KW-1185">Reference proteome</keyword>
<dbReference type="SUPFAM" id="SSF109709">
    <property type="entry name" value="KorB DNA-binding domain-like"/>
    <property type="match status" value="1"/>
</dbReference>
<comment type="caution">
    <text evidence="5">The sequence shown here is derived from an EMBL/GenBank/DDBJ whole genome shotgun (WGS) entry which is preliminary data.</text>
</comment>
<evidence type="ECO:0000259" key="4">
    <source>
        <dbReference type="SMART" id="SM00470"/>
    </source>
</evidence>
<dbReference type="Gene3D" id="3.90.1530.30">
    <property type="match status" value="1"/>
</dbReference>
<dbReference type="InterPro" id="IPR003115">
    <property type="entry name" value="ParB_N"/>
</dbReference>
<protein>
    <submittedName>
        <fullName evidence="5">ParB/RepB/Spo0J family partition protein</fullName>
    </submittedName>
</protein>
<dbReference type="Pfam" id="PF17762">
    <property type="entry name" value="HTH_ParB"/>
    <property type="match status" value="1"/>
</dbReference>
<evidence type="ECO:0000313" key="5">
    <source>
        <dbReference type="EMBL" id="NHZ66454.1"/>
    </source>
</evidence>
<feature type="region of interest" description="Disordered" evidence="3">
    <location>
        <begin position="30"/>
        <end position="54"/>
    </location>
</feature>
<name>A0ABX0N4I6_9BURK</name>
<evidence type="ECO:0000256" key="1">
    <source>
        <dbReference type="ARBA" id="ARBA00006295"/>
    </source>
</evidence>
<dbReference type="EMBL" id="WHJF01000136">
    <property type="protein sequence ID" value="NHZ66454.1"/>
    <property type="molecule type" value="Genomic_DNA"/>
</dbReference>
<dbReference type="InterPro" id="IPR036086">
    <property type="entry name" value="ParB/Sulfiredoxin_sf"/>
</dbReference>
<dbReference type="NCBIfam" id="TIGR00180">
    <property type="entry name" value="parB_part"/>
    <property type="match status" value="1"/>
</dbReference>
<evidence type="ECO:0000256" key="3">
    <source>
        <dbReference type="SAM" id="MobiDB-lite"/>
    </source>
</evidence>
<dbReference type="Gene3D" id="1.10.10.2830">
    <property type="match status" value="1"/>
</dbReference>
<keyword evidence="2" id="KW-0159">Chromosome partition</keyword>
<reference evidence="5 6" key="1">
    <citation type="submission" date="2019-10" db="EMBL/GenBank/DDBJ databases">
        <title>Taxonomy of Antarctic Massilia spp.: description of Massilia rubra sp. nov., Massilia aquatica sp. nov., Massilia mucilaginosa sp. nov., Massilia frigida sp. nov. isolated from streams, lakes and regoliths.</title>
        <authorList>
            <person name="Holochova P."/>
            <person name="Sedlacek I."/>
            <person name="Kralova S."/>
            <person name="Maslanova I."/>
            <person name="Busse H.-J."/>
            <person name="Stankova E."/>
            <person name="Vrbovska V."/>
            <person name="Kovarovic V."/>
            <person name="Bartak M."/>
            <person name="Svec P."/>
            <person name="Pantucek R."/>
        </authorList>
    </citation>
    <scope>NUCLEOTIDE SEQUENCE [LARGE SCALE GENOMIC DNA]</scope>
    <source>
        <strain evidence="5 6">CCM 8694</strain>
    </source>
</reference>
<dbReference type="InterPro" id="IPR041468">
    <property type="entry name" value="HTH_ParB/Spo0J"/>
</dbReference>
<evidence type="ECO:0000256" key="2">
    <source>
        <dbReference type="ARBA" id="ARBA00022829"/>
    </source>
</evidence>
<comment type="similarity">
    <text evidence="1">Belongs to the ParB family.</text>
</comment>
<organism evidence="5 6">
    <name type="scientific">Massilia genomosp. 1</name>
    <dbReference type="NCBI Taxonomy" id="2609280"/>
    <lineage>
        <taxon>Bacteria</taxon>
        <taxon>Pseudomonadati</taxon>
        <taxon>Pseudomonadota</taxon>
        <taxon>Betaproteobacteria</taxon>
        <taxon>Burkholderiales</taxon>
        <taxon>Oxalobacteraceae</taxon>
        <taxon>Telluria group</taxon>
        <taxon>Massilia</taxon>
    </lineage>
</organism>
<dbReference type="Proteomes" id="UP000610594">
    <property type="component" value="Unassembled WGS sequence"/>
</dbReference>
<dbReference type="InterPro" id="IPR050336">
    <property type="entry name" value="Chromosome_partition/occlusion"/>
</dbReference>
<dbReference type="Pfam" id="PF02195">
    <property type="entry name" value="ParB_N"/>
    <property type="match status" value="1"/>
</dbReference>
<evidence type="ECO:0000313" key="6">
    <source>
        <dbReference type="Proteomes" id="UP000610594"/>
    </source>
</evidence>
<dbReference type="RefSeq" id="WP_167240334.1">
    <property type="nucleotide sequence ID" value="NZ_WHJF01000136.1"/>
</dbReference>
<feature type="domain" description="ParB-like N-terminal" evidence="4">
    <location>
        <begin position="71"/>
        <end position="164"/>
    </location>
</feature>